<dbReference type="PROSITE" id="PS01033">
    <property type="entry name" value="GLOBIN"/>
    <property type="match status" value="2"/>
</dbReference>
<evidence type="ECO:0000256" key="1">
    <source>
        <dbReference type="ARBA" id="ARBA00022617"/>
    </source>
</evidence>
<dbReference type="Gene3D" id="2.160.20.80">
    <property type="entry name" value="E3 ubiquitin-protein ligase SopA"/>
    <property type="match status" value="1"/>
</dbReference>
<dbReference type="Pfam" id="PF00805">
    <property type="entry name" value="Pentapeptide"/>
    <property type="match status" value="2"/>
</dbReference>
<proteinExistence type="predicted"/>
<dbReference type="GO" id="GO:0008941">
    <property type="term" value="F:nitric oxide dioxygenase NAD(P)H activity"/>
    <property type="evidence" value="ECO:0007669"/>
    <property type="project" value="TreeGrafter"/>
</dbReference>
<dbReference type="GO" id="GO:0046210">
    <property type="term" value="P:nitric oxide catabolic process"/>
    <property type="evidence" value="ECO:0007669"/>
    <property type="project" value="TreeGrafter"/>
</dbReference>
<dbReference type="SUPFAM" id="SSF141571">
    <property type="entry name" value="Pentapeptide repeat-like"/>
    <property type="match status" value="1"/>
</dbReference>
<sequence>MNMKSSYSNLRIELVETSFEKIKPRAVEFVSSFYQNLFETYPETQRLFGKTDMDKQGKKLLNSLILLVEGLRTPELLVPILKDLGARHKGYGTVAEYYPLVGDILLQTFADYLQADWTPEVAQAWLEIYTTTSQLMLEGAGVDISQLSTQPEIQNPPSPPQISVSLAKETTPQLSTTAQIELVETSFEKIKPRAVKFVASFYENLFETYPETQHLFGKTDMDKQGKKLLNSLILLVEGLRTPEALIPVLKDLGARHKGYGTITEHYPLVGEILLNTFADYLQEDWTPDVAQAWLEIYTNTSNLMLEGAGVDVAVKSEKPEIKAIPFPSSTGETVFPQSGRMGREKTAPQQRNLSQVIRLILKPLKLIQNSFKYIFKKILDWFWESPTWVVAITIAFMLVVLVIFTPDDSVLSRILSDIEPISIIVAIILYVKEIPDRKKEFRYQAWSVIDAAHGVKVSPARIIALQDLNEDGVALNNLDLPGAKLVRINLPKADLSEANLTKSDLNHADLNHANLGNALLARVNLTGANLSHANFGFAKLSYANLSSANLSHANLICADLRHTNLSGANLSNANLSGADMKGAYLTGANLRGANVSQYDLRGAYLKGAIMPDGSKHP</sequence>
<protein>
    <submittedName>
        <fullName evidence="8">Globin domain protein</fullName>
    </submittedName>
</protein>
<dbReference type="Gene3D" id="1.10.490.10">
    <property type="entry name" value="Globins"/>
    <property type="match status" value="2"/>
</dbReference>
<keyword evidence="4" id="KW-0408">Iron</keyword>
<dbReference type="GO" id="GO:0071949">
    <property type="term" value="F:FAD binding"/>
    <property type="evidence" value="ECO:0007669"/>
    <property type="project" value="TreeGrafter"/>
</dbReference>
<organism evidence="8 9">
    <name type="scientific">Planktothrix agardhii CCAP 1459/11A</name>
    <dbReference type="NCBI Taxonomy" id="282420"/>
    <lineage>
        <taxon>Bacteria</taxon>
        <taxon>Bacillati</taxon>
        <taxon>Cyanobacteriota</taxon>
        <taxon>Cyanophyceae</taxon>
        <taxon>Oscillatoriophycideae</taxon>
        <taxon>Oscillatoriales</taxon>
        <taxon>Microcoleaceae</taxon>
        <taxon>Planktothrix</taxon>
    </lineage>
</organism>
<name>A0A4P6A262_PLAAG</name>
<keyword evidence="3" id="KW-0479">Metal-binding</keyword>
<dbReference type="AlphaFoldDB" id="A0A4P6A262"/>
<keyword evidence="6" id="KW-1133">Transmembrane helix</keyword>
<evidence type="ECO:0000313" key="8">
    <source>
        <dbReference type="EMBL" id="GDZ96081.1"/>
    </source>
</evidence>
<dbReference type="CDD" id="cd12131">
    <property type="entry name" value="HGbI-like"/>
    <property type="match status" value="2"/>
</dbReference>
<dbReference type="Pfam" id="PF00042">
    <property type="entry name" value="Globin"/>
    <property type="match status" value="2"/>
</dbReference>
<dbReference type="InterPro" id="IPR001646">
    <property type="entry name" value="5peptide_repeat"/>
</dbReference>
<feature type="region of interest" description="Disordered" evidence="5">
    <location>
        <begin position="325"/>
        <end position="349"/>
    </location>
</feature>
<evidence type="ECO:0000256" key="4">
    <source>
        <dbReference type="ARBA" id="ARBA00023004"/>
    </source>
</evidence>
<keyword evidence="6" id="KW-0472">Membrane</keyword>
<gene>
    <name evidence="8" type="ORF">PA905_45130</name>
</gene>
<evidence type="ECO:0000256" key="3">
    <source>
        <dbReference type="ARBA" id="ARBA00022723"/>
    </source>
</evidence>
<keyword evidence="2" id="KW-0561">Oxygen transport</keyword>
<keyword evidence="2" id="KW-0813">Transport</keyword>
<dbReference type="EMBL" id="BJCD01000076">
    <property type="protein sequence ID" value="GDZ96081.1"/>
    <property type="molecule type" value="Genomic_DNA"/>
</dbReference>
<dbReference type="InterPro" id="IPR012292">
    <property type="entry name" value="Globin/Proto"/>
</dbReference>
<dbReference type="GO" id="GO:0071500">
    <property type="term" value="P:cellular response to nitrosative stress"/>
    <property type="evidence" value="ECO:0007669"/>
    <property type="project" value="TreeGrafter"/>
</dbReference>
<dbReference type="InterPro" id="IPR000971">
    <property type="entry name" value="Globin"/>
</dbReference>
<feature type="transmembrane region" description="Helical" evidence="6">
    <location>
        <begin position="410"/>
        <end position="431"/>
    </location>
</feature>
<dbReference type="GO" id="GO:0019825">
    <property type="term" value="F:oxygen binding"/>
    <property type="evidence" value="ECO:0007669"/>
    <property type="project" value="InterPro"/>
</dbReference>
<evidence type="ECO:0000313" key="9">
    <source>
        <dbReference type="Proteomes" id="UP000299794"/>
    </source>
</evidence>
<feature type="domain" description="Globin" evidence="7">
    <location>
        <begin position="174"/>
        <end position="309"/>
    </location>
</feature>
<dbReference type="GO" id="GO:0005344">
    <property type="term" value="F:oxygen carrier activity"/>
    <property type="evidence" value="ECO:0007669"/>
    <property type="project" value="UniProtKB-KW"/>
</dbReference>
<dbReference type="InterPro" id="IPR009050">
    <property type="entry name" value="Globin-like_sf"/>
</dbReference>
<dbReference type="PANTHER" id="PTHR43396">
    <property type="entry name" value="FLAVOHEMOPROTEIN"/>
    <property type="match status" value="1"/>
</dbReference>
<accession>A0A4P6A262</accession>
<dbReference type="GO" id="GO:0020037">
    <property type="term" value="F:heme binding"/>
    <property type="evidence" value="ECO:0007669"/>
    <property type="project" value="InterPro"/>
</dbReference>
<feature type="domain" description="Globin" evidence="7">
    <location>
        <begin position="6"/>
        <end position="141"/>
    </location>
</feature>
<comment type="caution">
    <text evidence="8">The sequence shown here is derived from an EMBL/GenBank/DDBJ whole genome shotgun (WGS) entry which is preliminary data.</text>
</comment>
<reference evidence="9" key="1">
    <citation type="submission" date="2019-02" db="EMBL/GenBank/DDBJ databases">
        <title>Draft genome sequence of Planktothrix agardhii NIES-905.</title>
        <authorList>
            <person name="Yamaguchi H."/>
            <person name="Suzuki S."/>
            <person name="Kawachi M."/>
        </authorList>
    </citation>
    <scope>NUCLEOTIDE SEQUENCE [LARGE SCALE GENOMIC DNA]</scope>
    <source>
        <strain evidence="9">CCAP 1459/11A</strain>
    </source>
</reference>
<evidence type="ECO:0000256" key="2">
    <source>
        <dbReference type="ARBA" id="ARBA00022621"/>
    </source>
</evidence>
<dbReference type="PANTHER" id="PTHR43396:SF3">
    <property type="entry name" value="FLAVOHEMOPROTEIN"/>
    <property type="match status" value="1"/>
</dbReference>
<feature type="transmembrane region" description="Helical" evidence="6">
    <location>
        <begin position="381"/>
        <end position="404"/>
    </location>
</feature>
<evidence type="ECO:0000259" key="7">
    <source>
        <dbReference type="PROSITE" id="PS01033"/>
    </source>
</evidence>
<dbReference type="GO" id="GO:0046872">
    <property type="term" value="F:metal ion binding"/>
    <property type="evidence" value="ECO:0007669"/>
    <property type="project" value="UniProtKB-KW"/>
</dbReference>
<evidence type="ECO:0000256" key="5">
    <source>
        <dbReference type="SAM" id="MobiDB-lite"/>
    </source>
</evidence>
<evidence type="ECO:0000256" key="6">
    <source>
        <dbReference type="SAM" id="Phobius"/>
    </source>
</evidence>
<dbReference type="RefSeq" id="WP_237157283.1">
    <property type="nucleotide sequence ID" value="NZ_BJCD01000076.1"/>
</dbReference>
<feature type="compositionally biased region" description="Polar residues" evidence="5">
    <location>
        <begin position="327"/>
        <end position="336"/>
    </location>
</feature>
<dbReference type="Proteomes" id="UP000299794">
    <property type="component" value="Unassembled WGS sequence"/>
</dbReference>
<dbReference type="SUPFAM" id="SSF46458">
    <property type="entry name" value="Globin-like"/>
    <property type="match status" value="2"/>
</dbReference>
<keyword evidence="1" id="KW-0349">Heme</keyword>
<keyword evidence="6" id="KW-0812">Transmembrane</keyword>